<dbReference type="AlphaFoldDB" id="A0AAV2R0M6"/>
<feature type="region of interest" description="Disordered" evidence="1">
    <location>
        <begin position="85"/>
        <end position="130"/>
    </location>
</feature>
<dbReference type="Proteomes" id="UP001497623">
    <property type="component" value="Unassembled WGS sequence"/>
</dbReference>
<name>A0AAV2R0M6_MEGNR</name>
<dbReference type="EMBL" id="CAXKWB010012364">
    <property type="protein sequence ID" value="CAL4104357.1"/>
    <property type="molecule type" value="Genomic_DNA"/>
</dbReference>
<organism evidence="2 3">
    <name type="scientific">Meganyctiphanes norvegica</name>
    <name type="common">Northern krill</name>
    <name type="synonym">Thysanopoda norvegica</name>
    <dbReference type="NCBI Taxonomy" id="48144"/>
    <lineage>
        <taxon>Eukaryota</taxon>
        <taxon>Metazoa</taxon>
        <taxon>Ecdysozoa</taxon>
        <taxon>Arthropoda</taxon>
        <taxon>Crustacea</taxon>
        <taxon>Multicrustacea</taxon>
        <taxon>Malacostraca</taxon>
        <taxon>Eumalacostraca</taxon>
        <taxon>Eucarida</taxon>
        <taxon>Euphausiacea</taxon>
        <taxon>Euphausiidae</taxon>
        <taxon>Meganyctiphanes</taxon>
    </lineage>
</organism>
<reference evidence="2 3" key="1">
    <citation type="submission" date="2024-05" db="EMBL/GenBank/DDBJ databases">
        <authorList>
            <person name="Wallberg A."/>
        </authorList>
    </citation>
    <scope>NUCLEOTIDE SEQUENCE [LARGE SCALE GENOMIC DNA]</scope>
</reference>
<evidence type="ECO:0000313" key="3">
    <source>
        <dbReference type="Proteomes" id="UP001497623"/>
    </source>
</evidence>
<gene>
    <name evidence="2" type="ORF">MNOR_LOCUS17755</name>
</gene>
<sequence length="156" mass="17420">MSRSTSVSVPRRELYVVPERRGSLELEDIVVPPVRDQPREYDSWPCDSFFLLPDSVLSCDATAFRQDLMSLDPVLSASLPDWDIPSMTSRDSPINSGRHTRIQSPGGHDQSSYRTRSFSTSRVPVSQRSEHRSITLLDHHEGLTVHSAGKGTVMIG</sequence>
<evidence type="ECO:0000313" key="2">
    <source>
        <dbReference type="EMBL" id="CAL4104357.1"/>
    </source>
</evidence>
<comment type="caution">
    <text evidence="2">The sequence shown here is derived from an EMBL/GenBank/DDBJ whole genome shotgun (WGS) entry which is preliminary data.</text>
</comment>
<feature type="compositionally biased region" description="Polar residues" evidence="1">
    <location>
        <begin position="86"/>
        <end position="97"/>
    </location>
</feature>
<accession>A0AAV2R0M6</accession>
<proteinExistence type="predicted"/>
<feature type="compositionally biased region" description="Low complexity" evidence="1">
    <location>
        <begin position="112"/>
        <end position="122"/>
    </location>
</feature>
<keyword evidence="3" id="KW-1185">Reference proteome</keyword>
<feature type="non-terminal residue" evidence="2">
    <location>
        <position position="156"/>
    </location>
</feature>
<evidence type="ECO:0000256" key="1">
    <source>
        <dbReference type="SAM" id="MobiDB-lite"/>
    </source>
</evidence>
<protein>
    <submittedName>
        <fullName evidence="2">Uncharacterized protein</fullName>
    </submittedName>
</protein>